<dbReference type="InterPro" id="IPR002347">
    <property type="entry name" value="SDR_fam"/>
</dbReference>
<keyword evidence="2" id="KW-0560">Oxidoreductase</keyword>
<evidence type="ECO:0000313" key="5">
    <source>
        <dbReference type="Proteomes" id="UP000026249"/>
    </source>
</evidence>
<dbReference type="InterPro" id="IPR057326">
    <property type="entry name" value="KR_dom"/>
</dbReference>
<evidence type="ECO:0000259" key="3">
    <source>
        <dbReference type="SMART" id="SM00822"/>
    </source>
</evidence>
<accession>A0A037ZIU5</accession>
<dbReference type="PANTHER" id="PTHR24321:SF14">
    <property type="entry name" value="SHORT-CHAIN TYPE DEHYDROGENASE_REDUCTASE BLR2146-RELATED"/>
    <property type="match status" value="1"/>
</dbReference>
<dbReference type="InterPro" id="IPR020904">
    <property type="entry name" value="Sc_DH/Rdtase_CS"/>
</dbReference>
<dbReference type="PRINTS" id="PR00081">
    <property type="entry name" value="GDHRDH"/>
</dbReference>
<proteinExistence type="inferred from homology"/>
<dbReference type="SMART" id="SM00822">
    <property type="entry name" value="PKS_KR"/>
    <property type="match status" value="1"/>
</dbReference>
<dbReference type="InterPro" id="IPR036291">
    <property type="entry name" value="NAD(P)-bd_dom_sf"/>
</dbReference>
<dbReference type="GO" id="GO:0016491">
    <property type="term" value="F:oxidoreductase activity"/>
    <property type="evidence" value="ECO:0007669"/>
    <property type="project" value="UniProtKB-KW"/>
</dbReference>
<dbReference type="PRINTS" id="PR00080">
    <property type="entry name" value="SDRFAMILY"/>
</dbReference>
<comment type="similarity">
    <text evidence="1">Belongs to the short-chain dehydrogenases/reductases (SDR) family.</text>
</comment>
<dbReference type="Pfam" id="PF13561">
    <property type="entry name" value="adh_short_C2"/>
    <property type="match status" value="1"/>
</dbReference>
<dbReference type="Gene3D" id="3.40.50.720">
    <property type="entry name" value="NAD(P)-binding Rossmann-like Domain"/>
    <property type="match status" value="1"/>
</dbReference>
<dbReference type="EMBL" id="JFKE01000003">
    <property type="protein sequence ID" value="KAJ56028.1"/>
    <property type="molecule type" value="Genomic_DNA"/>
</dbReference>
<dbReference type="SUPFAM" id="SSF51735">
    <property type="entry name" value="NAD(P)-binding Rossmann-fold domains"/>
    <property type="match status" value="1"/>
</dbReference>
<sequence length="253" mass="26450">MEFEGKTAVITGGAMGIGFACAQMLYTRGASVVVADVNAEEGAAAAAQLGDRARFVATDMRDMNAVQAMADTAADVFGGVDILINNAAIALDGVVDEIDEDRWTTVIDTNLTGYWRAMRVCVPMMRARGGGAVVNMSSVQGLRGFRGWPAYAAAKGGVNALTVQAAVDLAPAGIRVNAVAPGTIMTPLNEKIFATRPDAEELIETWNAAHPLGRFGQPEEVAELAVFLASDKAGFITGEVVRVDGGLAMKAER</sequence>
<dbReference type="PROSITE" id="PS00061">
    <property type="entry name" value="ADH_SHORT"/>
    <property type="match status" value="1"/>
</dbReference>
<dbReference type="PANTHER" id="PTHR24321">
    <property type="entry name" value="DEHYDROGENASES, SHORT CHAIN"/>
    <property type="match status" value="1"/>
</dbReference>
<dbReference type="OrthoDB" id="9812986at2"/>
<reference evidence="4 5" key="1">
    <citation type="submission" date="2014-03" db="EMBL/GenBank/DDBJ databases">
        <title>Draft Genome Sequence of Actibacterium mucosum KCTC 23349, a Marine Alphaproteobacterium with Complex Ionic Requirements Isolated from Mediterranean Seawater at Malvarrosa Beach, Valencia, Spain.</title>
        <authorList>
            <person name="Arahal D.R."/>
            <person name="Shao Z."/>
            <person name="Lai Q."/>
            <person name="Pujalte M.J."/>
        </authorList>
    </citation>
    <scope>NUCLEOTIDE SEQUENCE [LARGE SCALE GENOMIC DNA]</scope>
    <source>
        <strain evidence="4 5">KCTC 23349</strain>
    </source>
</reference>
<dbReference type="CDD" id="cd05233">
    <property type="entry name" value="SDR_c"/>
    <property type="match status" value="1"/>
</dbReference>
<dbReference type="Proteomes" id="UP000026249">
    <property type="component" value="Unassembled WGS sequence"/>
</dbReference>
<dbReference type="FunFam" id="3.40.50.720:FF:000084">
    <property type="entry name" value="Short-chain dehydrogenase reductase"/>
    <property type="match status" value="1"/>
</dbReference>
<name>A0A037ZIU5_9RHOB</name>
<dbReference type="RefSeq" id="WP_035258174.1">
    <property type="nucleotide sequence ID" value="NZ_JFKE01000003.1"/>
</dbReference>
<dbReference type="NCBIfam" id="NF005559">
    <property type="entry name" value="PRK07231.1"/>
    <property type="match status" value="1"/>
</dbReference>
<dbReference type="STRING" id="1454373.ACMU_09705"/>
<evidence type="ECO:0000256" key="1">
    <source>
        <dbReference type="ARBA" id="ARBA00006484"/>
    </source>
</evidence>
<evidence type="ECO:0000313" key="4">
    <source>
        <dbReference type="EMBL" id="KAJ56028.1"/>
    </source>
</evidence>
<gene>
    <name evidence="4" type="ORF">ACMU_09705</name>
</gene>
<evidence type="ECO:0000256" key="2">
    <source>
        <dbReference type="ARBA" id="ARBA00023002"/>
    </source>
</evidence>
<protein>
    <submittedName>
        <fullName evidence="4">Short-chain dehydrogenase</fullName>
    </submittedName>
</protein>
<keyword evidence="5" id="KW-1185">Reference proteome</keyword>
<dbReference type="PROSITE" id="PS51257">
    <property type="entry name" value="PROKAR_LIPOPROTEIN"/>
    <property type="match status" value="1"/>
</dbReference>
<feature type="domain" description="Ketoreductase" evidence="3">
    <location>
        <begin position="6"/>
        <end position="182"/>
    </location>
</feature>
<dbReference type="AlphaFoldDB" id="A0A037ZIU5"/>
<organism evidence="4 5">
    <name type="scientific">Actibacterium mucosum KCTC 23349</name>
    <dbReference type="NCBI Taxonomy" id="1454373"/>
    <lineage>
        <taxon>Bacteria</taxon>
        <taxon>Pseudomonadati</taxon>
        <taxon>Pseudomonadota</taxon>
        <taxon>Alphaproteobacteria</taxon>
        <taxon>Rhodobacterales</taxon>
        <taxon>Roseobacteraceae</taxon>
        <taxon>Actibacterium</taxon>
    </lineage>
</organism>
<comment type="caution">
    <text evidence="4">The sequence shown here is derived from an EMBL/GenBank/DDBJ whole genome shotgun (WGS) entry which is preliminary data.</text>
</comment>